<dbReference type="SMART" id="SM01103">
    <property type="entry name" value="CRS1_YhbY"/>
    <property type="match status" value="3"/>
</dbReference>
<dbReference type="InterPro" id="IPR001890">
    <property type="entry name" value="RNA-binding_CRM"/>
</dbReference>
<dbReference type="AlphaFoldDB" id="A0A835V9Y7"/>
<evidence type="ECO:0000256" key="5">
    <source>
        <dbReference type="ARBA" id="ARBA00022737"/>
    </source>
</evidence>
<dbReference type="SUPFAM" id="SSF75471">
    <property type="entry name" value="YhbY-like"/>
    <property type="match status" value="3"/>
</dbReference>
<accession>A0A835V9Y7</accession>
<evidence type="ECO:0000256" key="8">
    <source>
        <dbReference type="ARBA" id="ARBA00023187"/>
    </source>
</evidence>
<evidence type="ECO:0000256" key="7">
    <source>
        <dbReference type="ARBA" id="ARBA00022946"/>
    </source>
</evidence>
<evidence type="ECO:0000256" key="14">
    <source>
        <dbReference type="PROSITE-ProRule" id="PRU00626"/>
    </source>
</evidence>
<evidence type="ECO:0000256" key="2">
    <source>
        <dbReference type="ARBA" id="ARBA00022528"/>
    </source>
</evidence>
<keyword evidence="15" id="KW-0175">Coiled coil</keyword>
<evidence type="ECO:0000256" key="15">
    <source>
        <dbReference type="SAM" id="Coils"/>
    </source>
</evidence>
<gene>
    <name evidence="18" type="ORF">HPP92_007805</name>
</gene>
<dbReference type="GO" id="GO:0009507">
    <property type="term" value="C:chloroplast"/>
    <property type="evidence" value="ECO:0007669"/>
    <property type="project" value="UniProtKB-SubCell"/>
</dbReference>
<evidence type="ECO:0000259" key="17">
    <source>
        <dbReference type="PROSITE" id="PS51295"/>
    </source>
</evidence>
<keyword evidence="6 14" id="KW-0694">RNA-binding</keyword>
<dbReference type="PROSITE" id="PS51295">
    <property type="entry name" value="CRM"/>
    <property type="match status" value="3"/>
</dbReference>
<dbReference type="Gene3D" id="3.30.110.60">
    <property type="entry name" value="YhbY-like"/>
    <property type="match status" value="3"/>
</dbReference>
<evidence type="ECO:0000313" key="19">
    <source>
        <dbReference type="Proteomes" id="UP000639772"/>
    </source>
</evidence>
<dbReference type="GO" id="GO:0003729">
    <property type="term" value="F:mRNA binding"/>
    <property type="evidence" value="ECO:0007669"/>
    <property type="project" value="InterPro"/>
</dbReference>
<evidence type="ECO:0000256" key="13">
    <source>
        <dbReference type="ARBA" id="ARBA00081881"/>
    </source>
</evidence>
<feature type="domain" description="CRM" evidence="17">
    <location>
        <begin position="573"/>
        <end position="670"/>
    </location>
</feature>
<evidence type="ECO:0000256" key="12">
    <source>
        <dbReference type="ARBA" id="ARBA00073361"/>
    </source>
</evidence>
<dbReference type="EMBL" id="JADCNM010000003">
    <property type="protein sequence ID" value="KAG0490942.1"/>
    <property type="molecule type" value="Genomic_DNA"/>
</dbReference>
<evidence type="ECO:0000256" key="6">
    <source>
        <dbReference type="ARBA" id="ARBA00022884"/>
    </source>
</evidence>
<dbReference type="Pfam" id="PF01985">
    <property type="entry name" value="CRS1_YhbY"/>
    <property type="match status" value="3"/>
</dbReference>
<name>A0A835V9Y7_VANPL</name>
<dbReference type="InterPro" id="IPR045278">
    <property type="entry name" value="CRS1/CFM2/CFM3"/>
</dbReference>
<feature type="compositionally biased region" description="Polar residues" evidence="16">
    <location>
        <begin position="57"/>
        <end position="71"/>
    </location>
</feature>
<reference evidence="18 19" key="1">
    <citation type="journal article" date="2020" name="Nat. Food">
        <title>A phased Vanilla planifolia genome enables genetic improvement of flavour and production.</title>
        <authorList>
            <person name="Hasing T."/>
            <person name="Tang H."/>
            <person name="Brym M."/>
            <person name="Khazi F."/>
            <person name="Huang T."/>
            <person name="Chambers A.H."/>
        </authorList>
    </citation>
    <scope>NUCLEOTIDE SEQUENCE [LARGE SCALE GENOMIC DNA]</scope>
    <source>
        <tissue evidence="18">Leaf</tissue>
    </source>
</reference>
<comment type="subunit">
    <text evidence="11">Interacts with RNA. Part of large ribonucleo-protein particles that contain CAF1 and/or CAF2, and RNC1.</text>
</comment>
<dbReference type="GO" id="GO:1990904">
    <property type="term" value="C:ribonucleoprotein complex"/>
    <property type="evidence" value="ECO:0007669"/>
    <property type="project" value="UniProtKB-KW"/>
</dbReference>
<dbReference type="GO" id="GO:0006397">
    <property type="term" value="P:mRNA processing"/>
    <property type="evidence" value="ECO:0007669"/>
    <property type="project" value="UniProtKB-KW"/>
</dbReference>
<feature type="domain" description="CRM" evidence="17">
    <location>
        <begin position="221"/>
        <end position="317"/>
    </location>
</feature>
<evidence type="ECO:0000256" key="9">
    <source>
        <dbReference type="ARBA" id="ARBA00023274"/>
    </source>
</evidence>
<evidence type="ECO:0000256" key="11">
    <source>
        <dbReference type="ARBA" id="ARBA00064484"/>
    </source>
</evidence>
<evidence type="ECO:0000313" key="18">
    <source>
        <dbReference type="EMBL" id="KAG0490942.1"/>
    </source>
</evidence>
<protein>
    <recommendedName>
        <fullName evidence="12">CRM-domain containing factor CFM3, chloroplastic/mitochondrial</fullName>
    </recommendedName>
    <alternativeName>
        <fullName evidence="13">Protein CRM FAMILY MEMBER 3</fullName>
    </alternativeName>
</protein>
<evidence type="ECO:0000256" key="4">
    <source>
        <dbReference type="ARBA" id="ARBA00022664"/>
    </source>
</evidence>
<dbReference type="Proteomes" id="UP000639772">
    <property type="component" value="Chromosome 3"/>
</dbReference>
<feature type="region of interest" description="Disordered" evidence="16">
    <location>
        <begin position="952"/>
        <end position="1049"/>
    </location>
</feature>
<evidence type="ECO:0000256" key="10">
    <source>
        <dbReference type="ARBA" id="ARBA00055648"/>
    </source>
</evidence>
<feature type="compositionally biased region" description="Acidic residues" evidence="16">
    <location>
        <begin position="993"/>
        <end position="1020"/>
    </location>
</feature>
<dbReference type="FunFam" id="3.30.110.60:FF:000002">
    <property type="entry name" value="CRS2-associated factor 1, chloroplastic"/>
    <property type="match status" value="2"/>
</dbReference>
<feature type="region of interest" description="Disordered" evidence="16">
    <location>
        <begin position="57"/>
        <end position="76"/>
    </location>
</feature>
<keyword evidence="3" id="KW-0934">Plastid</keyword>
<keyword evidence="9" id="KW-0687">Ribonucleoprotein</keyword>
<sequence>MAFASTVQLKQTTLLDSFHSSFSSRVFHVRRFHSSSLFKIKEAPSYACITSSTNIRKPNAQTRSTRSSTNDHAGISSVEDGTITSTWIRSWGGHSHYRFLPKRPRAAVDYRSGLSSEDDEFGTSASTGSSTMAKIIQKLKQFGYIDDSAEMVEQRLPEKGSVEDIFYAEDGVLPNARGGVSLDLSEDVRFPWELPLGGREFEAKNESLAQKKKNKTMVAELTLPEGELRRLRHLGLRSKSKTKIGGAGVTKDIVDAIQEKWKTTEIVRLKFEGLPAINMKRMHEILERKTGGLVIWRSGTSVLLYRGVSYESPKPLKNSYHSVQTTYDQSVNLARYKHNGIAADSDTRFILRDGVKGINLQDAVGKSNDLREAIMGRTSFKIKKHKQTTYDQSVNLASYKQNGIVAYGDTQFDLHDDSVKGINLQDAVGKSDDLQEAIMGRTSLEIKKDEQKTYDQSVNLGRYKHNGIAADSDSGFDLHDDGVKSFNLQVAVGKSDDLQEAIMGRTSFEIKKDTKLPMKIKYEDEIDKLLDSIGPRYTDWPGSDPLPVDADLLPGIIPGYEPPFRILPYGVGPGISYKEATALKRLARMLPPHFALGRSRQHHGLAVAMVKLWERSCIAKVALKRGVQLTTSERIAVEIKKLTGGVILSRNKDYIVFYRGKDFLSSEVSEALVERERLAKALQDEEEQARIRASFTVLSNIEKVECTVDQGTAGTLGETLEAGARWGQRLDNEYEEKMFKAVEAARHANIVRMLEKKLSLALRKVKKAEKALAKVEQSLRPAQSKEDPESITEEERFMFRKLGLRMKAFLLLGRRGVFDGTVENMHLHWKYRELVKIIVNVRNFTQVKNIALSLEAESGGVLVSVDKISKGYAVIVFRGKDYSRPSTIRPRNLLTKRKALARSIELQRREALYRHVSVLRNRVAKLRLDLDQMEGVKDQGDDELYRKLDQAYHSEDEETEDEDNEEDDDSDVEEEDDDNDVEEEKNTKYFDDGMVDDNEDNEEDDDSDVEEEDDDNDVEEEKNTKYFDDGMVDDNEVDGFEDDDDYDNDIAADDYDYSTKSLQPSGKLLHLRCM</sequence>
<evidence type="ECO:0000256" key="3">
    <source>
        <dbReference type="ARBA" id="ARBA00022640"/>
    </source>
</evidence>
<dbReference type="GO" id="GO:0000373">
    <property type="term" value="P:Group II intron splicing"/>
    <property type="evidence" value="ECO:0007669"/>
    <property type="project" value="UniProtKB-ARBA"/>
</dbReference>
<feature type="compositionally biased region" description="Acidic residues" evidence="16">
    <location>
        <begin position="955"/>
        <end position="983"/>
    </location>
</feature>
<dbReference type="FunFam" id="3.30.110.60:FF:000003">
    <property type="entry name" value="CRM-domain containing factor CFM3B, chloroplastic"/>
    <property type="match status" value="1"/>
</dbReference>
<keyword evidence="5" id="KW-0677">Repeat</keyword>
<dbReference type="PANTHER" id="PTHR31846:SF19">
    <property type="entry name" value="CRM-DOMAIN CONTAINING FACTOR CFM3A, CHLOROPLASTIC_MITOCHONDRIAL"/>
    <property type="match status" value="1"/>
</dbReference>
<organism evidence="18 19">
    <name type="scientific">Vanilla planifolia</name>
    <name type="common">Vanilla</name>
    <dbReference type="NCBI Taxonomy" id="51239"/>
    <lineage>
        <taxon>Eukaryota</taxon>
        <taxon>Viridiplantae</taxon>
        <taxon>Streptophyta</taxon>
        <taxon>Embryophyta</taxon>
        <taxon>Tracheophyta</taxon>
        <taxon>Spermatophyta</taxon>
        <taxon>Magnoliopsida</taxon>
        <taxon>Liliopsida</taxon>
        <taxon>Asparagales</taxon>
        <taxon>Orchidaceae</taxon>
        <taxon>Vanilloideae</taxon>
        <taxon>Vanilleae</taxon>
        <taxon>Vanilla</taxon>
    </lineage>
</organism>
<dbReference type="PANTHER" id="PTHR31846">
    <property type="entry name" value="CRS1 / YHBY (CRM) DOMAIN-CONTAINING PROTEIN"/>
    <property type="match status" value="1"/>
</dbReference>
<feature type="coiled-coil region" evidence="15">
    <location>
        <begin position="751"/>
        <end position="778"/>
    </location>
</feature>
<comment type="caution">
    <text evidence="18">The sequence shown here is derived from an EMBL/GenBank/DDBJ whole genome shotgun (WGS) entry which is preliminary data.</text>
</comment>
<evidence type="ECO:0000256" key="1">
    <source>
        <dbReference type="ARBA" id="ARBA00004229"/>
    </source>
</evidence>
<proteinExistence type="predicted"/>
<comment type="function">
    <text evidence="10">Binds specific group II introns in chloroplasts and facilitates their splicing. Acts on subgroup IIB introns. The substrates of the subgroup IIB also require the CRM domain proteins CAF1 or CAF2, with a simultaneous binding of CFM3 and CAF1 or CAF2. May influence the biogenesis of the mitochondrial small ribosomal subunit.</text>
</comment>
<feature type="domain" description="CRM" evidence="17">
    <location>
        <begin position="789"/>
        <end position="889"/>
    </location>
</feature>
<dbReference type="OrthoDB" id="551352at2759"/>
<dbReference type="InterPro" id="IPR035920">
    <property type="entry name" value="YhbY-like_sf"/>
</dbReference>
<keyword evidence="8" id="KW-0508">mRNA splicing</keyword>
<keyword evidence="4" id="KW-0507">mRNA processing</keyword>
<keyword evidence="7" id="KW-0809">Transit peptide</keyword>
<keyword evidence="2" id="KW-0150">Chloroplast</keyword>
<feature type="compositionally biased region" description="Acidic residues" evidence="16">
    <location>
        <begin position="1030"/>
        <end position="1049"/>
    </location>
</feature>
<evidence type="ECO:0000256" key="16">
    <source>
        <dbReference type="SAM" id="MobiDB-lite"/>
    </source>
</evidence>
<comment type="subcellular location">
    <subcellularLocation>
        <location evidence="1">Plastid</location>
        <location evidence="1">Chloroplast</location>
    </subcellularLocation>
</comment>